<dbReference type="SMART" id="SM00066">
    <property type="entry name" value="GAL4"/>
    <property type="match status" value="1"/>
</dbReference>
<dbReference type="PROSITE" id="PS50048">
    <property type="entry name" value="ZN2_CY6_FUNGAL_2"/>
    <property type="match status" value="1"/>
</dbReference>
<dbReference type="InterPro" id="IPR001138">
    <property type="entry name" value="Zn2Cys6_DnaBD"/>
</dbReference>
<keyword evidence="1" id="KW-0479">Metal-binding</keyword>
<dbReference type="STRING" id="1230905.A0A1G4JYC3"/>
<evidence type="ECO:0000256" key="4">
    <source>
        <dbReference type="ARBA" id="ARBA00023125"/>
    </source>
</evidence>
<evidence type="ECO:0000259" key="8">
    <source>
        <dbReference type="PROSITE" id="PS50048"/>
    </source>
</evidence>
<evidence type="ECO:0000256" key="6">
    <source>
        <dbReference type="ARBA" id="ARBA00023242"/>
    </source>
</evidence>
<keyword evidence="2" id="KW-0862">Zinc</keyword>
<dbReference type="GO" id="GO:0000981">
    <property type="term" value="F:DNA-binding transcription factor activity, RNA polymerase II-specific"/>
    <property type="evidence" value="ECO:0007669"/>
    <property type="project" value="InterPro"/>
</dbReference>
<dbReference type="GO" id="GO:0045944">
    <property type="term" value="P:positive regulation of transcription by RNA polymerase II"/>
    <property type="evidence" value="ECO:0007669"/>
    <property type="project" value="TreeGrafter"/>
</dbReference>
<dbReference type="GO" id="GO:0008270">
    <property type="term" value="F:zinc ion binding"/>
    <property type="evidence" value="ECO:0007669"/>
    <property type="project" value="InterPro"/>
</dbReference>
<dbReference type="OrthoDB" id="5069333at2759"/>
<dbReference type="GO" id="GO:0000978">
    <property type="term" value="F:RNA polymerase II cis-regulatory region sequence-specific DNA binding"/>
    <property type="evidence" value="ECO:0007669"/>
    <property type="project" value="TreeGrafter"/>
</dbReference>
<evidence type="ECO:0000313" key="10">
    <source>
        <dbReference type="Proteomes" id="UP000191024"/>
    </source>
</evidence>
<keyword evidence="4" id="KW-0238">DNA-binding</keyword>
<dbReference type="CDD" id="cd12148">
    <property type="entry name" value="fungal_TF_MHR"/>
    <property type="match status" value="1"/>
</dbReference>
<dbReference type="Gene3D" id="4.10.240.10">
    <property type="entry name" value="Zn(2)-C6 fungal-type DNA-binding domain"/>
    <property type="match status" value="1"/>
</dbReference>
<dbReference type="PROSITE" id="PS00463">
    <property type="entry name" value="ZN2_CY6_FUNGAL_1"/>
    <property type="match status" value="1"/>
</dbReference>
<keyword evidence="5" id="KW-0804">Transcription</keyword>
<dbReference type="AlphaFoldDB" id="A0A1G4JYC3"/>
<organism evidence="9 10">
    <name type="scientific">Lachancea mirantina</name>
    <dbReference type="NCBI Taxonomy" id="1230905"/>
    <lineage>
        <taxon>Eukaryota</taxon>
        <taxon>Fungi</taxon>
        <taxon>Dikarya</taxon>
        <taxon>Ascomycota</taxon>
        <taxon>Saccharomycotina</taxon>
        <taxon>Saccharomycetes</taxon>
        <taxon>Saccharomycetales</taxon>
        <taxon>Saccharomycetaceae</taxon>
        <taxon>Lachancea</taxon>
    </lineage>
</organism>
<evidence type="ECO:0000256" key="7">
    <source>
        <dbReference type="SAM" id="MobiDB-lite"/>
    </source>
</evidence>
<feature type="domain" description="Zn(2)-C6 fungal-type" evidence="8">
    <location>
        <begin position="35"/>
        <end position="65"/>
    </location>
</feature>
<dbReference type="SUPFAM" id="SSF57701">
    <property type="entry name" value="Zn2/Cys6 DNA-binding domain"/>
    <property type="match status" value="1"/>
</dbReference>
<evidence type="ECO:0000313" key="9">
    <source>
        <dbReference type="EMBL" id="SCU96091.1"/>
    </source>
</evidence>
<dbReference type="PANTHER" id="PTHR31069:SF29">
    <property type="entry name" value="OLEATE-ACTIVATED TRANSCRIPTION FACTOR 1-RELATED"/>
    <property type="match status" value="1"/>
</dbReference>
<evidence type="ECO:0000256" key="5">
    <source>
        <dbReference type="ARBA" id="ARBA00023163"/>
    </source>
</evidence>
<dbReference type="InterPro" id="IPR050675">
    <property type="entry name" value="OAF3"/>
</dbReference>
<dbReference type="Proteomes" id="UP000191024">
    <property type="component" value="Chromosome F"/>
</dbReference>
<reference evidence="10" key="1">
    <citation type="submission" date="2016-03" db="EMBL/GenBank/DDBJ databases">
        <authorList>
            <person name="Devillers H."/>
        </authorList>
    </citation>
    <scope>NUCLEOTIDE SEQUENCE [LARGE SCALE GENOMIC DNA]</scope>
</reference>
<keyword evidence="10" id="KW-1185">Reference proteome</keyword>
<dbReference type="Pfam" id="PF00172">
    <property type="entry name" value="Zn_clus"/>
    <property type="match status" value="1"/>
</dbReference>
<dbReference type="InterPro" id="IPR036864">
    <property type="entry name" value="Zn2-C6_fun-type_DNA-bd_sf"/>
</dbReference>
<evidence type="ECO:0000256" key="2">
    <source>
        <dbReference type="ARBA" id="ARBA00022833"/>
    </source>
</evidence>
<sequence length="954" mass="109641">MHGTKLKRPKGEGDKPHEKQSPNPHSSKRNRISFVCQVCRRSKTKCDRGKPSCLRCLKLGLSCIYDVEQQTPPKTPSKDAMIMRLRREAEYWQKRAMDLGASMSHVPSETSSLLAPPESATQADFFEHGTVSESSLSQQSRVPRPDQIMINLYKPSARLLVTAYTSQELKPSSDVAQVRSDTFLCLFFTSFLAWSNKNALISSVSQRGILSVSKGIKLRDHTSILREQLYRYCANDIQRSRVDLFTTLLEQGTGHSTEANSGIFVKLLNSSVRHFFIEGSRAENEPYTQVLTELITQIEATLPPYCIVKQYLFHFYQYVYPFMPCLEISFFDSLLIEILIEDPSNPEKIKLNLGRDRLRAKVTCLATLFLVLGITYKCALAELSAFELFDSSSSNATDLMTMVKEHPVTNDMIIISQKCLTTLNIFNWPTEDALCCLLHLWTYFAISPESGDVYYGQSTEFIMGLITIMATNMGLHRDPSEYVQLTDKNFTNPRMLNYRRNLWTFLSTLNFFEATLKGRGPQAMTCKNSFLNDCLKLPGLYSERISRDSVDQDPIELKTSAWNYGKFELFAMIAELNKISSNLEDGLSLDKVEDLMQRIDNHLNLIFNLEALENAGHDQKLKIPSKLFSSAEINVSQVQKVYGLHGHLLGHLVLFRISFALFLHFEKEYSNNSANYRVYYERFLMNSFSRLIYLLELYDKLYGGKIAKCFPSFTAFMTDKAMQMCLNTMLFSLISMILRFTRAEASLGERHSPSALQEDSWRKREKFKFIRQNLERVLERLTQLTSRYLRITFFPVFKMSLLMDYIVKIIKGNDTLGIIDKVAKTVSNDRVHRDLFLKFGLDIKCMENVRQELDHSNFLNDLHLDLLNSLQNLLHKAGFSTTETKQQVDPFYPDREEELTKNEKTTFIPMQNQVPDSYANDKYAGVGNDSIFDSNLVHGYIDYLDFDFLFKDGM</sequence>
<gene>
    <name evidence="9" type="ORF">LAMI_0F05182G</name>
</gene>
<dbReference type="PANTHER" id="PTHR31069">
    <property type="entry name" value="OLEATE-ACTIVATED TRANSCRIPTION FACTOR 1-RELATED"/>
    <property type="match status" value="1"/>
</dbReference>
<keyword evidence="3" id="KW-0805">Transcription regulation</keyword>
<proteinExistence type="predicted"/>
<evidence type="ECO:0000256" key="1">
    <source>
        <dbReference type="ARBA" id="ARBA00022723"/>
    </source>
</evidence>
<name>A0A1G4JYC3_9SACH</name>
<keyword evidence="6" id="KW-0539">Nucleus</keyword>
<feature type="region of interest" description="Disordered" evidence="7">
    <location>
        <begin position="1"/>
        <end position="28"/>
    </location>
</feature>
<dbReference type="CDD" id="cd00067">
    <property type="entry name" value="GAL4"/>
    <property type="match status" value="1"/>
</dbReference>
<protein>
    <submittedName>
        <fullName evidence="9">LAMI_0F05182g1_1</fullName>
    </submittedName>
</protein>
<evidence type="ECO:0000256" key="3">
    <source>
        <dbReference type="ARBA" id="ARBA00023015"/>
    </source>
</evidence>
<dbReference type="GO" id="GO:0005634">
    <property type="term" value="C:nucleus"/>
    <property type="evidence" value="ECO:0007669"/>
    <property type="project" value="TreeGrafter"/>
</dbReference>
<feature type="compositionally biased region" description="Basic and acidic residues" evidence="7">
    <location>
        <begin position="9"/>
        <end position="20"/>
    </location>
</feature>
<accession>A0A1G4JYC3</accession>
<dbReference type="EMBL" id="LT598467">
    <property type="protein sequence ID" value="SCU96091.1"/>
    <property type="molecule type" value="Genomic_DNA"/>
</dbReference>